<dbReference type="HOGENOM" id="CLU_115791_1_0_9"/>
<dbReference type="Gene3D" id="3.90.10.10">
    <property type="entry name" value="Cytochrome C3"/>
    <property type="match status" value="1"/>
</dbReference>
<gene>
    <name evidence="3" type="ordered locus">Desaci_1427</name>
</gene>
<dbReference type="OrthoDB" id="5505402at2"/>
<evidence type="ECO:0000313" key="4">
    <source>
        <dbReference type="Proteomes" id="UP000002892"/>
    </source>
</evidence>
<dbReference type="AlphaFoldDB" id="I4D3S2"/>
<dbReference type="Proteomes" id="UP000002892">
    <property type="component" value="Chromosome"/>
</dbReference>
<dbReference type="NCBIfam" id="TIGR04272">
    <property type="entry name" value="cxxc_cxxc_Mbark"/>
    <property type="match status" value="1"/>
</dbReference>
<sequence length="101" mass="11605">MFNDKNLTCRDCGQEFNFSASEQEFYAEKRFTNEPGRCPACRAAKKQQTRGNGGGYGRQQREMFPAVCANCGKETTVPFQPSGDKPVYCRDCYQPRQRDNW</sequence>
<feature type="domain" description="Probable zinc-binding" evidence="1">
    <location>
        <begin position="4"/>
        <end position="49"/>
    </location>
</feature>
<protein>
    <submittedName>
        <fullName evidence="3">Uncharacterized protein</fullName>
    </submittedName>
</protein>
<feature type="domain" description="CxxC-x17-CxxC" evidence="2">
    <location>
        <begin position="61"/>
        <end position="96"/>
    </location>
</feature>
<keyword evidence="4" id="KW-1185">Reference proteome</keyword>
<evidence type="ECO:0000259" key="2">
    <source>
        <dbReference type="Pfam" id="PF23477"/>
    </source>
</evidence>
<organism evidence="3 4">
    <name type="scientific">Desulfosporosinus acidiphilus (strain DSM 22704 / JCM 16185 / SJ4)</name>
    <dbReference type="NCBI Taxonomy" id="646529"/>
    <lineage>
        <taxon>Bacteria</taxon>
        <taxon>Bacillati</taxon>
        <taxon>Bacillota</taxon>
        <taxon>Clostridia</taxon>
        <taxon>Eubacteriales</taxon>
        <taxon>Desulfitobacteriaceae</taxon>
        <taxon>Desulfosporosinus</taxon>
    </lineage>
</organism>
<dbReference type="eggNOG" id="COG1278">
    <property type="taxonomic scope" value="Bacteria"/>
</dbReference>
<dbReference type="EMBL" id="CP003639">
    <property type="protein sequence ID" value="AFM40446.1"/>
    <property type="molecule type" value="Genomic_DNA"/>
</dbReference>
<dbReference type="STRING" id="646529.Desaci_1427"/>
<accession>I4D3S2</accession>
<evidence type="ECO:0000313" key="3">
    <source>
        <dbReference type="EMBL" id="AFM40446.1"/>
    </source>
</evidence>
<dbReference type="Pfam" id="PF13451">
    <property type="entry name" value="zf_Tbcl"/>
    <property type="match status" value="1"/>
</dbReference>
<dbReference type="InterPro" id="IPR026363">
    <property type="entry name" value="CxxC-x17-CxxC_dom"/>
</dbReference>
<dbReference type="Pfam" id="PF23477">
    <property type="entry name" value="zf_Tbcl_2"/>
    <property type="match status" value="1"/>
</dbReference>
<dbReference type="InterPro" id="IPR025306">
    <property type="entry name" value="Zn-bnd_dom_prob"/>
</dbReference>
<dbReference type="KEGG" id="dai:Desaci_1427"/>
<name>I4D3S2_DESAJ</name>
<proteinExistence type="predicted"/>
<evidence type="ECO:0000259" key="1">
    <source>
        <dbReference type="Pfam" id="PF13451"/>
    </source>
</evidence>
<dbReference type="RefSeq" id="WP_014826453.1">
    <property type="nucleotide sequence ID" value="NC_018068.1"/>
</dbReference>
<reference evidence="3 4" key="1">
    <citation type="journal article" date="2012" name="J. Bacteriol.">
        <title>Complete genome sequences of Desulfosporosinus orientis DSM765T, Desulfosporosinus youngiae DSM17734T, Desulfosporosinus meridiei DSM13257T, and Desulfosporosinus acidiphilus DSM22704T.</title>
        <authorList>
            <person name="Pester M."/>
            <person name="Brambilla E."/>
            <person name="Alazard D."/>
            <person name="Rattei T."/>
            <person name="Weinmaier T."/>
            <person name="Han J."/>
            <person name="Lucas S."/>
            <person name="Lapidus A."/>
            <person name="Cheng J.F."/>
            <person name="Goodwin L."/>
            <person name="Pitluck S."/>
            <person name="Peters L."/>
            <person name="Ovchinnikova G."/>
            <person name="Teshima H."/>
            <person name="Detter J.C."/>
            <person name="Han C.S."/>
            <person name="Tapia R."/>
            <person name="Land M.L."/>
            <person name="Hauser L."/>
            <person name="Kyrpides N.C."/>
            <person name="Ivanova N.N."/>
            <person name="Pagani I."/>
            <person name="Huntmann M."/>
            <person name="Wei C.L."/>
            <person name="Davenport K.W."/>
            <person name="Daligault H."/>
            <person name="Chain P.S."/>
            <person name="Chen A."/>
            <person name="Mavromatis K."/>
            <person name="Markowitz V."/>
            <person name="Szeto E."/>
            <person name="Mikhailova N."/>
            <person name="Pati A."/>
            <person name="Wagner M."/>
            <person name="Woyke T."/>
            <person name="Ollivier B."/>
            <person name="Klenk H.P."/>
            <person name="Spring S."/>
            <person name="Loy A."/>
        </authorList>
    </citation>
    <scope>NUCLEOTIDE SEQUENCE [LARGE SCALE GENOMIC DNA]</scope>
    <source>
        <strain evidence="4">DSM 22704 / JCM 16185 / SJ4</strain>
    </source>
</reference>